<reference evidence="1 2" key="1">
    <citation type="submission" date="2024-01" db="EMBL/GenBank/DDBJ databases">
        <title>Genome assemblies of Stephania.</title>
        <authorList>
            <person name="Yang L."/>
        </authorList>
    </citation>
    <scope>NUCLEOTIDE SEQUENCE [LARGE SCALE GENOMIC DNA]</scope>
    <source>
        <strain evidence="1">QJT</strain>
        <tissue evidence="1">Leaf</tissue>
    </source>
</reference>
<keyword evidence="2" id="KW-1185">Reference proteome</keyword>
<dbReference type="EMBL" id="JBBNAE010000007">
    <property type="protein sequence ID" value="KAK9109089.1"/>
    <property type="molecule type" value="Genomic_DNA"/>
</dbReference>
<dbReference type="AlphaFoldDB" id="A0AAP0NJJ5"/>
<organism evidence="1 2">
    <name type="scientific">Stephania japonica</name>
    <dbReference type="NCBI Taxonomy" id="461633"/>
    <lineage>
        <taxon>Eukaryota</taxon>
        <taxon>Viridiplantae</taxon>
        <taxon>Streptophyta</taxon>
        <taxon>Embryophyta</taxon>
        <taxon>Tracheophyta</taxon>
        <taxon>Spermatophyta</taxon>
        <taxon>Magnoliopsida</taxon>
        <taxon>Ranunculales</taxon>
        <taxon>Menispermaceae</taxon>
        <taxon>Menispermoideae</taxon>
        <taxon>Cissampelideae</taxon>
        <taxon>Stephania</taxon>
    </lineage>
</organism>
<proteinExistence type="predicted"/>
<gene>
    <name evidence="1" type="ORF">Sjap_017149</name>
</gene>
<name>A0AAP0NJJ5_9MAGN</name>
<evidence type="ECO:0000313" key="2">
    <source>
        <dbReference type="Proteomes" id="UP001417504"/>
    </source>
</evidence>
<accession>A0AAP0NJJ5</accession>
<protein>
    <submittedName>
        <fullName evidence="1">Uncharacterized protein</fullName>
    </submittedName>
</protein>
<evidence type="ECO:0000313" key="1">
    <source>
        <dbReference type="EMBL" id="KAK9109089.1"/>
    </source>
</evidence>
<comment type="caution">
    <text evidence="1">The sequence shown here is derived from an EMBL/GenBank/DDBJ whole genome shotgun (WGS) entry which is preliminary data.</text>
</comment>
<sequence>MANDKEGEEKKIEKFKSRALAPSFGTDRTRVALSEEAIEVDKLVSGPDALELAARLHYRKAINLTAATITVLKRKAEYTE</sequence>
<dbReference type="Proteomes" id="UP001417504">
    <property type="component" value="Unassembled WGS sequence"/>
</dbReference>